<evidence type="ECO:0000256" key="1">
    <source>
        <dbReference type="SAM" id="MobiDB-lite"/>
    </source>
</evidence>
<feature type="compositionally biased region" description="Low complexity" evidence="1">
    <location>
        <begin position="29"/>
        <end position="52"/>
    </location>
</feature>
<dbReference type="Proteomes" id="UP000664781">
    <property type="component" value="Unassembled WGS sequence"/>
</dbReference>
<evidence type="ECO:0000313" key="3">
    <source>
        <dbReference type="Proteomes" id="UP000664781"/>
    </source>
</evidence>
<dbReference type="AlphaFoldDB" id="A0A939FR20"/>
<proteinExistence type="predicted"/>
<evidence type="ECO:0000313" key="2">
    <source>
        <dbReference type="EMBL" id="MBO0654472.1"/>
    </source>
</evidence>
<sequence length="87" mass="9251">MIHCRAATARDEAARSTDGRGQVTPGAGRSSTTIRPTTIRPPRCTRTRAPSSYTGVMLLPRTVTRTTVRRSSTTTPARPSAVADTAP</sequence>
<name>A0A939FR20_9ACTN</name>
<dbReference type="EMBL" id="JAFMOF010000002">
    <property type="protein sequence ID" value="MBO0654472.1"/>
    <property type="molecule type" value="Genomic_DNA"/>
</dbReference>
<protein>
    <submittedName>
        <fullName evidence="2">Uncharacterized protein</fullName>
    </submittedName>
</protein>
<feature type="compositionally biased region" description="Low complexity" evidence="1">
    <location>
        <begin position="60"/>
        <end position="87"/>
    </location>
</feature>
<feature type="region of interest" description="Disordered" evidence="1">
    <location>
        <begin position="1"/>
        <end position="87"/>
    </location>
</feature>
<gene>
    <name evidence="2" type="ORF">J1792_17290</name>
</gene>
<organism evidence="2 3">
    <name type="scientific">Streptomyces triculaminicus</name>
    <dbReference type="NCBI Taxonomy" id="2816232"/>
    <lineage>
        <taxon>Bacteria</taxon>
        <taxon>Bacillati</taxon>
        <taxon>Actinomycetota</taxon>
        <taxon>Actinomycetes</taxon>
        <taxon>Kitasatosporales</taxon>
        <taxon>Streptomycetaceae</taxon>
        <taxon>Streptomyces</taxon>
    </lineage>
</organism>
<comment type="caution">
    <text evidence="2">The sequence shown here is derived from an EMBL/GenBank/DDBJ whole genome shotgun (WGS) entry which is preliminary data.</text>
</comment>
<reference evidence="2" key="1">
    <citation type="submission" date="2021-03" db="EMBL/GenBank/DDBJ databases">
        <title>Streptomyces strains.</title>
        <authorList>
            <person name="Lund M.B."/>
            <person name="Toerring T."/>
        </authorList>
    </citation>
    <scope>NUCLEOTIDE SEQUENCE</scope>
    <source>
        <strain evidence="2">JCM 4242</strain>
    </source>
</reference>
<keyword evidence="3" id="KW-1185">Reference proteome</keyword>
<feature type="compositionally biased region" description="Basic and acidic residues" evidence="1">
    <location>
        <begin position="8"/>
        <end position="18"/>
    </location>
</feature>
<accession>A0A939FR20</accession>